<dbReference type="PANTHER" id="PTHR42716">
    <property type="entry name" value="L-ASPARTATE OXIDASE"/>
    <property type="match status" value="1"/>
</dbReference>
<dbReference type="InterPro" id="IPR005288">
    <property type="entry name" value="NadB"/>
</dbReference>
<dbReference type="OrthoDB" id="9806724at2"/>
<evidence type="ECO:0000256" key="7">
    <source>
        <dbReference type="ARBA" id="ARBA00022827"/>
    </source>
</evidence>
<keyword evidence="8 12" id="KW-0560">Oxidoreductase</keyword>
<keyword evidence="6 12" id="KW-0662">Pyridine nucleotide biosynthesis</keyword>
<feature type="domain" description="Fumarate reductase/succinate dehydrogenase flavoprotein-like C-terminal" evidence="15">
    <location>
        <begin position="435"/>
        <end position="515"/>
    </location>
</feature>
<comment type="pathway">
    <text evidence="2 12">Cofactor biosynthesis; NAD(+) biosynthesis; iminoaspartate from L-aspartate (oxidase route): step 1/1.</text>
</comment>
<keyword evidence="7 12" id="KW-0274">FAD</keyword>
<dbReference type="SUPFAM" id="SSF51905">
    <property type="entry name" value="FAD/NAD(P)-binding domain"/>
    <property type="match status" value="1"/>
</dbReference>
<evidence type="ECO:0000313" key="16">
    <source>
        <dbReference type="EMBL" id="AKJ29059.1"/>
    </source>
</evidence>
<dbReference type="InterPro" id="IPR037099">
    <property type="entry name" value="Fum_R/Succ_DH_flav-like_C_sf"/>
</dbReference>
<evidence type="ECO:0000256" key="10">
    <source>
        <dbReference type="NCBIfam" id="TIGR00551"/>
    </source>
</evidence>
<feature type="coiled-coil region" evidence="13">
    <location>
        <begin position="447"/>
        <end position="474"/>
    </location>
</feature>
<keyword evidence="13" id="KW-0175">Coiled coil</keyword>
<comment type="subcellular location">
    <subcellularLocation>
        <location evidence="12">Cytoplasm</location>
    </subcellularLocation>
</comment>
<dbReference type="RefSeq" id="WP_047194788.1">
    <property type="nucleotide sequence ID" value="NZ_CP011371.1"/>
</dbReference>
<evidence type="ECO:0000256" key="6">
    <source>
        <dbReference type="ARBA" id="ARBA00022642"/>
    </source>
</evidence>
<dbReference type="InterPro" id="IPR036188">
    <property type="entry name" value="FAD/NAD-bd_sf"/>
</dbReference>
<dbReference type="FunFam" id="1.20.58.100:FF:000002">
    <property type="entry name" value="L-aspartate oxidase"/>
    <property type="match status" value="1"/>
</dbReference>
<evidence type="ECO:0000313" key="17">
    <source>
        <dbReference type="Proteomes" id="UP000035352"/>
    </source>
</evidence>
<name>A0A0G3BHZ5_9BURK</name>
<comment type="catalytic activity">
    <reaction evidence="9">
        <text>L-aspartate + O2 = iminosuccinate + H2O2</text>
        <dbReference type="Rhea" id="RHEA:25876"/>
        <dbReference type="ChEBI" id="CHEBI:15379"/>
        <dbReference type="ChEBI" id="CHEBI:16240"/>
        <dbReference type="ChEBI" id="CHEBI:29991"/>
        <dbReference type="ChEBI" id="CHEBI:77875"/>
        <dbReference type="EC" id="1.4.3.16"/>
    </reaction>
    <physiologicalReaction direction="left-to-right" evidence="9">
        <dbReference type="Rhea" id="RHEA:25877"/>
    </physiologicalReaction>
</comment>
<dbReference type="FunFam" id="3.90.700.10:FF:000002">
    <property type="entry name" value="L-aspartate oxidase"/>
    <property type="match status" value="1"/>
</dbReference>
<dbReference type="Pfam" id="PF00890">
    <property type="entry name" value="FAD_binding_2"/>
    <property type="match status" value="1"/>
</dbReference>
<evidence type="ECO:0000256" key="2">
    <source>
        <dbReference type="ARBA" id="ARBA00004950"/>
    </source>
</evidence>
<dbReference type="Gene3D" id="3.50.50.60">
    <property type="entry name" value="FAD/NAD(P)-binding domain"/>
    <property type="match status" value="1"/>
</dbReference>
<comment type="cofactor">
    <cofactor evidence="1 12">
        <name>FAD</name>
        <dbReference type="ChEBI" id="CHEBI:57692"/>
    </cofactor>
</comment>
<evidence type="ECO:0000259" key="14">
    <source>
        <dbReference type="Pfam" id="PF00890"/>
    </source>
</evidence>
<keyword evidence="5 12" id="KW-0285">Flavoprotein</keyword>
<dbReference type="PRINTS" id="PR00368">
    <property type="entry name" value="FADPNR"/>
</dbReference>
<evidence type="ECO:0000256" key="8">
    <source>
        <dbReference type="ARBA" id="ARBA00023002"/>
    </source>
</evidence>
<evidence type="ECO:0000259" key="15">
    <source>
        <dbReference type="Pfam" id="PF02910"/>
    </source>
</evidence>
<dbReference type="GO" id="GO:0008734">
    <property type="term" value="F:L-aspartate oxidase activity"/>
    <property type="evidence" value="ECO:0007669"/>
    <property type="project" value="UniProtKB-UniRule"/>
</dbReference>
<dbReference type="Pfam" id="PF02910">
    <property type="entry name" value="Succ_DH_flav_C"/>
    <property type="match status" value="1"/>
</dbReference>
<proteinExistence type="inferred from homology"/>
<dbReference type="InterPro" id="IPR003953">
    <property type="entry name" value="FAD-dep_OxRdtase_2_FAD-bd"/>
</dbReference>
<dbReference type="SUPFAM" id="SSF46977">
    <property type="entry name" value="Succinate dehydrogenase/fumarate reductase flavoprotein C-terminal domain"/>
    <property type="match status" value="1"/>
</dbReference>
<sequence length="545" mass="59716">MQANLGAPVVIVGAGLAGLTVALHLADHQPVVVLAKRNFEEAATAWAQGGIVGVLGSDDSIDSHVRDTQDAGAGLVDEHTARFIAAHSAEAIEWLVERGVPFSPDPTGPMGLHLTREGGHAVRRIAHAADATGKAIHDVLLAEVKAHPNIQLRERWMAVDLITSRHLRREEAPRCYGVYALDIDGGRVETLPASAVLLATGGVGKVYRYTSNPETATGDGIAMAWRAGCRVGNMEFIQFHPTCLYHPQERSFLITEALRGEGGHLKLPDGTRFMAAHDARGELAPRDIVARAIDFEMKKHGLDHVWLDATHLGADFLKEHFPTIYARCLKLGIDITRQAIPVVPAAHYTCGGVVTDLFGRTDLPGLYAVGEATYTGLHGANRLASNSLLECVVLGRTAAQHIREHARPDTTTLPPWDESQVENADEQVVIAHNWDELRLLMWNYVGIVRTTKRLERALTRIKLLRSEIDDYYANFRVSRDLLELRNLVDCAELIVRSALMRHESRGLHYSRDFPQTLPVSFPTILVRPAGRRGGNGAPVPNFLGI</sequence>
<dbReference type="Gene3D" id="1.20.58.100">
    <property type="entry name" value="Fumarate reductase/succinate dehydrogenase flavoprotein-like, C-terminal domain"/>
    <property type="match status" value="1"/>
</dbReference>
<keyword evidence="17" id="KW-1185">Reference proteome</keyword>
<dbReference type="UniPathway" id="UPA00253">
    <property type="reaction ID" value="UER00326"/>
</dbReference>
<reference evidence="16 17" key="1">
    <citation type="submission" date="2015-05" db="EMBL/GenBank/DDBJ databases">
        <authorList>
            <person name="Tang B."/>
            <person name="Yu Y."/>
        </authorList>
    </citation>
    <scope>NUCLEOTIDE SEQUENCE [LARGE SCALE GENOMIC DNA]</scope>
    <source>
        <strain evidence="16 17">DSM 7029</strain>
    </source>
</reference>
<dbReference type="SUPFAM" id="SSF56425">
    <property type="entry name" value="Succinate dehydrogenase/fumarate reductase flavoprotein, catalytic domain"/>
    <property type="match status" value="1"/>
</dbReference>
<evidence type="ECO:0000256" key="3">
    <source>
        <dbReference type="ARBA" id="ARBA00008562"/>
    </source>
</evidence>
<evidence type="ECO:0000256" key="1">
    <source>
        <dbReference type="ARBA" id="ARBA00001974"/>
    </source>
</evidence>
<dbReference type="PANTHER" id="PTHR42716:SF2">
    <property type="entry name" value="L-ASPARTATE OXIDASE, CHLOROPLASTIC"/>
    <property type="match status" value="1"/>
</dbReference>
<dbReference type="Proteomes" id="UP000035352">
    <property type="component" value="Chromosome"/>
</dbReference>
<dbReference type="EC" id="1.4.3.16" evidence="4 10"/>
<comment type="function">
    <text evidence="12">Catalyzes the oxidation of L-aspartate to iminoaspartate.</text>
</comment>
<comment type="similarity">
    <text evidence="3 12">Belongs to the FAD-dependent oxidoreductase 2 family. NadB subfamily.</text>
</comment>
<dbReference type="GO" id="GO:0005737">
    <property type="term" value="C:cytoplasm"/>
    <property type="evidence" value="ECO:0007669"/>
    <property type="project" value="UniProtKB-SubCell"/>
</dbReference>
<organism evidence="16 17">
    <name type="scientific">Caldimonas brevitalea</name>
    <dbReference type="NCBI Taxonomy" id="413882"/>
    <lineage>
        <taxon>Bacteria</taxon>
        <taxon>Pseudomonadati</taxon>
        <taxon>Pseudomonadota</taxon>
        <taxon>Betaproteobacteria</taxon>
        <taxon>Burkholderiales</taxon>
        <taxon>Sphaerotilaceae</taxon>
        <taxon>Caldimonas</taxon>
    </lineage>
</organism>
<evidence type="ECO:0000256" key="9">
    <source>
        <dbReference type="ARBA" id="ARBA00048305"/>
    </source>
</evidence>
<feature type="active site" description="Proton acceptor" evidence="11">
    <location>
        <position position="286"/>
    </location>
</feature>
<accession>A0A0G3BHZ5</accession>
<dbReference type="NCBIfam" id="NF006567">
    <property type="entry name" value="PRK09077.1"/>
    <property type="match status" value="1"/>
</dbReference>
<dbReference type="STRING" id="413882.AAW51_2368"/>
<gene>
    <name evidence="16" type="primary">nadB</name>
    <name evidence="16" type="ORF">AAW51_2368</name>
</gene>
<evidence type="ECO:0000256" key="13">
    <source>
        <dbReference type="SAM" id="Coils"/>
    </source>
</evidence>
<dbReference type="InterPro" id="IPR015939">
    <property type="entry name" value="Fum_Rdtase/Succ_DH_flav-like_C"/>
</dbReference>
<dbReference type="AlphaFoldDB" id="A0A0G3BHZ5"/>
<dbReference type="KEGG" id="pbh:AAW51_2368"/>
<dbReference type="Gene3D" id="3.90.700.10">
    <property type="entry name" value="Succinate dehydrogenase/fumarate reductase flavoprotein, catalytic domain"/>
    <property type="match status" value="1"/>
</dbReference>
<dbReference type="InterPro" id="IPR027477">
    <property type="entry name" value="Succ_DH/fumarate_Rdtase_cat_sf"/>
</dbReference>
<evidence type="ECO:0000256" key="5">
    <source>
        <dbReference type="ARBA" id="ARBA00022630"/>
    </source>
</evidence>
<evidence type="ECO:0000256" key="11">
    <source>
        <dbReference type="PIRSR" id="PIRSR000171-1"/>
    </source>
</evidence>
<evidence type="ECO:0000256" key="4">
    <source>
        <dbReference type="ARBA" id="ARBA00012173"/>
    </source>
</evidence>
<dbReference type="EMBL" id="CP011371">
    <property type="protein sequence ID" value="AKJ29059.1"/>
    <property type="molecule type" value="Genomic_DNA"/>
</dbReference>
<protein>
    <recommendedName>
        <fullName evidence="4 10">L-aspartate oxidase</fullName>
        <ecNumber evidence="4 10">1.4.3.16</ecNumber>
    </recommendedName>
</protein>
<dbReference type="NCBIfam" id="TIGR00551">
    <property type="entry name" value="nadB"/>
    <property type="match status" value="1"/>
</dbReference>
<dbReference type="GO" id="GO:0034628">
    <property type="term" value="P:'de novo' NAD+ biosynthetic process from L-aspartate"/>
    <property type="evidence" value="ECO:0007669"/>
    <property type="project" value="TreeGrafter"/>
</dbReference>
<evidence type="ECO:0000256" key="12">
    <source>
        <dbReference type="RuleBase" id="RU362049"/>
    </source>
</evidence>
<dbReference type="PIRSF" id="PIRSF000171">
    <property type="entry name" value="SDHA_APRA_LASPO"/>
    <property type="match status" value="1"/>
</dbReference>
<feature type="domain" description="FAD-dependent oxidoreductase 2 FAD-binding" evidence="14">
    <location>
        <begin position="9"/>
        <end position="388"/>
    </location>
</feature>
<dbReference type="PATRIC" id="fig|413882.6.peg.2478"/>